<keyword evidence="3 6" id="KW-0812">Transmembrane</keyword>
<evidence type="ECO:0000313" key="8">
    <source>
        <dbReference type="Proteomes" id="UP000322139"/>
    </source>
</evidence>
<keyword evidence="5 6" id="KW-0472">Membrane</keyword>
<evidence type="ECO:0000256" key="2">
    <source>
        <dbReference type="ARBA" id="ARBA00007511"/>
    </source>
</evidence>
<feature type="transmembrane region" description="Helical" evidence="6">
    <location>
        <begin position="167"/>
        <end position="188"/>
    </location>
</feature>
<accession>A0A5D4RCL6</accession>
<evidence type="ECO:0000313" key="7">
    <source>
        <dbReference type="EMBL" id="TYS48490.1"/>
    </source>
</evidence>
<comment type="similarity">
    <text evidence="2">Belongs to the TerC family.</text>
</comment>
<dbReference type="AlphaFoldDB" id="A0A5D4RCL6"/>
<feature type="transmembrane region" description="Helical" evidence="6">
    <location>
        <begin position="200"/>
        <end position="219"/>
    </location>
</feature>
<dbReference type="Proteomes" id="UP000322139">
    <property type="component" value="Unassembled WGS sequence"/>
</dbReference>
<gene>
    <name evidence="7" type="ORF">FZD51_10200</name>
</gene>
<dbReference type="PANTHER" id="PTHR30238:SF6">
    <property type="entry name" value="TERC-LIKE PROTEIN"/>
    <property type="match status" value="1"/>
</dbReference>
<feature type="transmembrane region" description="Helical" evidence="6">
    <location>
        <begin position="64"/>
        <end position="83"/>
    </location>
</feature>
<dbReference type="PANTHER" id="PTHR30238">
    <property type="entry name" value="MEMBRANE BOUND PREDICTED REDOX MODULATOR"/>
    <property type="match status" value="1"/>
</dbReference>
<evidence type="ECO:0000256" key="4">
    <source>
        <dbReference type="ARBA" id="ARBA00022989"/>
    </source>
</evidence>
<dbReference type="EMBL" id="VTER01000005">
    <property type="protein sequence ID" value="TYS48490.1"/>
    <property type="molecule type" value="Genomic_DNA"/>
</dbReference>
<feature type="transmembrane region" description="Helical" evidence="6">
    <location>
        <begin position="27"/>
        <end position="52"/>
    </location>
</feature>
<feature type="transmembrane region" description="Helical" evidence="6">
    <location>
        <begin position="225"/>
        <end position="243"/>
    </location>
</feature>
<dbReference type="RefSeq" id="WP_022543473.1">
    <property type="nucleotide sequence ID" value="NZ_CP160000.1"/>
</dbReference>
<evidence type="ECO:0000256" key="1">
    <source>
        <dbReference type="ARBA" id="ARBA00004141"/>
    </source>
</evidence>
<comment type="subcellular location">
    <subcellularLocation>
        <location evidence="1">Membrane</location>
        <topology evidence="1">Multi-pass membrane protein</topology>
    </subcellularLocation>
</comment>
<dbReference type="GeneID" id="97348243"/>
<evidence type="ECO:0000256" key="3">
    <source>
        <dbReference type="ARBA" id="ARBA00022692"/>
    </source>
</evidence>
<keyword evidence="4 6" id="KW-1133">Transmembrane helix</keyword>
<dbReference type="NCBIfam" id="TIGR03716">
    <property type="entry name" value="R_switched_YkoY"/>
    <property type="match status" value="1"/>
</dbReference>
<dbReference type="GO" id="GO:0016020">
    <property type="term" value="C:membrane"/>
    <property type="evidence" value="ECO:0007669"/>
    <property type="project" value="UniProtKB-SubCell"/>
</dbReference>
<sequence>MWQEILSTYASMFDWHMWAEMLTSSKAWGMILSLAVLECILSADNALVLSAFVKPLPKDQQKKALIFGLWGAYLFRFIFIGLGTFLIKLWFIKLIGALYLLWLSVKFFMDKLKNKEEGEEDEARKPKGWLVTTFGLFWATVISVELMDLAFSVDSILTALAVSEEVWVILLGGMIGILLMRGVATFFISLMNKVPELETTAYALITFIAVKMGLTLVEIHIPNEIFIGVMILAFIVTFIIHAIRKNRTEKFSH</sequence>
<proteinExistence type="inferred from homology"/>
<comment type="caution">
    <text evidence="7">The sequence shown here is derived from an EMBL/GenBank/DDBJ whole genome shotgun (WGS) entry which is preliminary data.</text>
</comment>
<feature type="transmembrane region" description="Helical" evidence="6">
    <location>
        <begin position="129"/>
        <end position="147"/>
    </location>
</feature>
<protein>
    <submittedName>
        <fullName evidence="7">TerC family protein</fullName>
    </submittedName>
</protein>
<feature type="transmembrane region" description="Helical" evidence="6">
    <location>
        <begin position="89"/>
        <end position="108"/>
    </location>
</feature>
<dbReference type="Pfam" id="PF03741">
    <property type="entry name" value="TerC"/>
    <property type="match status" value="1"/>
</dbReference>
<name>A0A5D4RCL6_9BACI</name>
<evidence type="ECO:0000256" key="6">
    <source>
        <dbReference type="SAM" id="Phobius"/>
    </source>
</evidence>
<dbReference type="InterPro" id="IPR022493">
    <property type="entry name" value="CHP03716_TM_YkoY"/>
</dbReference>
<reference evidence="7 8" key="1">
    <citation type="submission" date="2019-08" db="EMBL/GenBank/DDBJ databases">
        <title>Bacillus genomes from the desert of Cuatro Cienegas, Coahuila.</title>
        <authorList>
            <person name="Olmedo-Alvarez G."/>
        </authorList>
    </citation>
    <scope>NUCLEOTIDE SEQUENCE [LARGE SCALE GENOMIC DNA]</scope>
    <source>
        <strain evidence="7 8">CH446_14T</strain>
    </source>
</reference>
<evidence type="ECO:0000256" key="5">
    <source>
        <dbReference type="ARBA" id="ARBA00023136"/>
    </source>
</evidence>
<dbReference type="InterPro" id="IPR005496">
    <property type="entry name" value="Integral_membrane_TerC"/>
</dbReference>
<organism evidence="7 8">
    <name type="scientific">Bacillus infantis</name>
    <dbReference type="NCBI Taxonomy" id="324767"/>
    <lineage>
        <taxon>Bacteria</taxon>
        <taxon>Bacillati</taxon>
        <taxon>Bacillota</taxon>
        <taxon>Bacilli</taxon>
        <taxon>Bacillales</taxon>
        <taxon>Bacillaceae</taxon>
        <taxon>Bacillus</taxon>
    </lineage>
</organism>